<protein>
    <recommendedName>
        <fullName evidence="1">Increased DNA methylation 1 C-terminal domain-containing protein</fullName>
    </recommendedName>
</protein>
<dbReference type="Proteomes" id="UP000775213">
    <property type="component" value="Unassembled WGS sequence"/>
</dbReference>
<evidence type="ECO:0000313" key="2">
    <source>
        <dbReference type="EMBL" id="KAH0452173.1"/>
    </source>
</evidence>
<name>A0AAV7G8R0_DENCH</name>
<dbReference type="GO" id="GO:0000977">
    <property type="term" value="F:RNA polymerase II transcription regulatory region sequence-specific DNA binding"/>
    <property type="evidence" value="ECO:0007669"/>
    <property type="project" value="TreeGrafter"/>
</dbReference>
<dbReference type="Pfam" id="PF23209">
    <property type="entry name" value="IDM1_C"/>
    <property type="match status" value="1"/>
</dbReference>
<organism evidence="2 3">
    <name type="scientific">Dendrobium chrysotoxum</name>
    <name type="common">Orchid</name>
    <dbReference type="NCBI Taxonomy" id="161865"/>
    <lineage>
        <taxon>Eukaryota</taxon>
        <taxon>Viridiplantae</taxon>
        <taxon>Streptophyta</taxon>
        <taxon>Embryophyta</taxon>
        <taxon>Tracheophyta</taxon>
        <taxon>Spermatophyta</taxon>
        <taxon>Magnoliopsida</taxon>
        <taxon>Liliopsida</taxon>
        <taxon>Asparagales</taxon>
        <taxon>Orchidaceae</taxon>
        <taxon>Epidendroideae</taxon>
        <taxon>Malaxideae</taxon>
        <taxon>Dendrobiinae</taxon>
        <taxon>Dendrobium</taxon>
    </lineage>
</organism>
<dbReference type="GO" id="GO:0003682">
    <property type="term" value="F:chromatin binding"/>
    <property type="evidence" value="ECO:0007669"/>
    <property type="project" value="TreeGrafter"/>
</dbReference>
<keyword evidence="3" id="KW-1185">Reference proteome</keyword>
<accession>A0AAV7G8R0</accession>
<dbReference type="PANTHER" id="PTHR47025">
    <property type="entry name" value="AUTOIMMUNE REGULATOR"/>
    <property type="match status" value="1"/>
</dbReference>
<evidence type="ECO:0000259" key="1">
    <source>
        <dbReference type="Pfam" id="PF23209"/>
    </source>
</evidence>
<comment type="caution">
    <text evidence="2">The sequence shown here is derived from an EMBL/GenBank/DDBJ whole genome shotgun (WGS) entry which is preliminary data.</text>
</comment>
<dbReference type="GO" id="GO:0045944">
    <property type="term" value="P:positive regulation of transcription by RNA polymerase II"/>
    <property type="evidence" value="ECO:0007669"/>
    <property type="project" value="TreeGrafter"/>
</dbReference>
<evidence type="ECO:0000313" key="3">
    <source>
        <dbReference type="Proteomes" id="UP000775213"/>
    </source>
</evidence>
<proteinExistence type="predicted"/>
<dbReference type="EMBL" id="JAGFBR010000017">
    <property type="protein sequence ID" value="KAH0452173.1"/>
    <property type="molecule type" value="Genomic_DNA"/>
</dbReference>
<dbReference type="GO" id="GO:0042393">
    <property type="term" value="F:histone binding"/>
    <property type="evidence" value="ECO:0007669"/>
    <property type="project" value="TreeGrafter"/>
</dbReference>
<dbReference type="GO" id="GO:0005634">
    <property type="term" value="C:nucleus"/>
    <property type="evidence" value="ECO:0007669"/>
    <property type="project" value="TreeGrafter"/>
</dbReference>
<dbReference type="InterPro" id="IPR056511">
    <property type="entry name" value="IDM1_C"/>
</dbReference>
<dbReference type="AlphaFoldDB" id="A0AAV7G8R0"/>
<dbReference type="PANTHER" id="PTHR47025:SF2">
    <property type="entry name" value="AUTOIMMUNE REGULATOR"/>
    <property type="match status" value="1"/>
</dbReference>
<feature type="domain" description="Increased DNA methylation 1 C-terminal" evidence="1">
    <location>
        <begin position="1"/>
        <end position="57"/>
    </location>
</feature>
<sequence length="65" mass="7716">MLSFLKVENLILLADDHSLSMWVEKFGFVNLSTEEIQEYQMKHRIVMFENSTMLQKPFLPQVENP</sequence>
<gene>
    <name evidence="2" type="ORF">IEQ34_019472</name>
</gene>
<reference evidence="2 3" key="1">
    <citation type="journal article" date="2021" name="Hortic Res">
        <title>Chromosome-scale assembly of the Dendrobium chrysotoxum genome enhances the understanding of orchid evolution.</title>
        <authorList>
            <person name="Zhang Y."/>
            <person name="Zhang G.Q."/>
            <person name="Zhang D."/>
            <person name="Liu X.D."/>
            <person name="Xu X.Y."/>
            <person name="Sun W.H."/>
            <person name="Yu X."/>
            <person name="Zhu X."/>
            <person name="Wang Z.W."/>
            <person name="Zhao X."/>
            <person name="Zhong W.Y."/>
            <person name="Chen H."/>
            <person name="Yin W.L."/>
            <person name="Huang T."/>
            <person name="Niu S.C."/>
            <person name="Liu Z.J."/>
        </authorList>
    </citation>
    <scope>NUCLEOTIDE SEQUENCE [LARGE SCALE GENOMIC DNA]</scope>
    <source>
        <strain evidence="2">Lindl</strain>
    </source>
</reference>